<dbReference type="Proteomes" id="UP000054843">
    <property type="component" value="Unassembled WGS sequence"/>
</dbReference>
<dbReference type="AlphaFoldDB" id="A0A0V1N7I4"/>
<proteinExistence type="predicted"/>
<comment type="caution">
    <text evidence="1">The sequence shown here is derived from an EMBL/GenBank/DDBJ whole genome shotgun (WGS) entry which is preliminary data.</text>
</comment>
<sequence length="68" mass="7992">MHFEVKILIFHCYNTFFGIPVLLHQPALSDDIAFVLFHRQYGKTELPLRVHSTTLDNCKKQNIAQYTE</sequence>
<reference evidence="1 2" key="1">
    <citation type="submission" date="2015-01" db="EMBL/GenBank/DDBJ databases">
        <title>Evolution of Trichinella species and genotypes.</title>
        <authorList>
            <person name="Korhonen P.K."/>
            <person name="Edoardo P."/>
            <person name="Giuseppe L.R."/>
            <person name="Gasser R.B."/>
        </authorList>
    </citation>
    <scope>NUCLEOTIDE SEQUENCE [LARGE SCALE GENOMIC DNA]</scope>
    <source>
        <strain evidence="1">ISS1980</strain>
    </source>
</reference>
<dbReference type="EMBL" id="JYDO01000004">
    <property type="protein sequence ID" value="KRZ79930.1"/>
    <property type="molecule type" value="Genomic_DNA"/>
</dbReference>
<gene>
    <name evidence="1" type="ORF">T10_6252</name>
</gene>
<accession>A0A0V1N7I4</accession>
<keyword evidence="2" id="KW-1185">Reference proteome</keyword>
<protein>
    <submittedName>
        <fullName evidence="1">Uncharacterized protein</fullName>
    </submittedName>
</protein>
<evidence type="ECO:0000313" key="2">
    <source>
        <dbReference type="Proteomes" id="UP000054843"/>
    </source>
</evidence>
<organism evidence="1 2">
    <name type="scientific">Trichinella papuae</name>
    <dbReference type="NCBI Taxonomy" id="268474"/>
    <lineage>
        <taxon>Eukaryota</taxon>
        <taxon>Metazoa</taxon>
        <taxon>Ecdysozoa</taxon>
        <taxon>Nematoda</taxon>
        <taxon>Enoplea</taxon>
        <taxon>Dorylaimia</taxon>
        <taxon>Trichinellida</taxon>
        <taxon>Trichinellidae</taxon>
        <taxon>Trichinella</taxon>
    </lineage>
</organism>
<evidence type="ECO:0000313" key="1">
    <source>
        <dbReference type="EMBL" id="KRZ79930.1"/>
    </source>
</evidence>
<name>A0A0V1N7I4_9BILA</name>